<evidence type="ECO:0000313" key="4">
    <source>
        <dbReference type="EMBL" id="GID79564.1"/>
    </source>
</evidence>
<protein>
    <submittedName>
        <fullName evidence="4">Methyltransferase type 11</fullName>
    </submittedName>
</protein>
<dbReference type="SUPFAM" id="SSF53335">
    <property type="entry name" value="S-adenosyl-L-methionine-dependent methyltransferases"/>
    <property type="match status" value="1"/>
</dbReference>
<reference evidence="4 5" key="1">
    <citation type="submission" date="2021-01" db="EMBL/GenBank/DDBJ databases">
        <title>Whole genome shotgun sequence of Actinoplanes deccanensis NBRC 13994.</title>
        <authorList>
            <person name="Komaki H."/>
            <person name="Tamura T."/>
        </authorList>
    </citation>
    <scope>NUCLEOTIDE SEQUENCE [LARGE SCALE GENOMIC DNA]</scope>
    <source>
        <strain evidence="4 5">NBRC 13994</strain>
    </source>
</reference>
<keyword evidence="5" id="KW-1185">Reference proteome</keyword>
<dbReference type="CDD" id="cd02440">
    <property type="entry name" value="AdoMet_MTases"/>
    <property type="match status" value="1"/>
</dbReference>
<evidence type="ECO:0000259" key="3">
    <source>
        <dbReference type="Pfam" id="PF13649"/>
    </source>
</evidence>
<dbReference type="Proteomes" id="UP000609879">
    <property type="component" value="Unassembled WGS sequence"/>
</dbReference>
<name>A0ABQ3YHW8_9ACTN</name>
<organism evidence="4 5">
    <name type="scientific">Paractinoplanes deccanensis</name>
    <dbReference type="NCBI Taxonomy" id="113561"/>
    <lineage>
        <taxon>Bacteria</taxon>
        <taxon>Bacillati</taxon>
        <taxon>Actinomycetota</taxon>
        <taxon>Actinomycetes</taxon>
        <taxon>Micromonosporales</taxon>
        <taxon>Micromonosporaceae</taxon>
        <taxon>Paractinoplanes</taxon>
    </lineage>
</organism>
<evidence type="ECO:0000313" key="5">
    <source>
        <dbReference type="Proteomes" id="UP000609879"/>
    </source>
</evidence>
<dbReference type="PANTHER" id="PTHR44942">
    <property type="entry name" value="METHYLTRANSF_11 DOMAIN-CONTAINING PROTEIN"/>
    <property type="match status" value="1"/>
</dbReference>
<comment type="caution">
    <text evidence="4">The sequence shown here is derived from an EMBL/GenBank/DDBJ whole genome shotgun (WGS) entry which is preliminary data.</text>
</comment>
<dbReference type="InterPro" id="IPR041698">
    <property type="entry name" value="Methyltransf_25"/>
</dbReference>
<gene>
    <name evidence="4" type="ORF">Ade02nite_82050</name>
</gene>
<keyword evidence="1 4" id="KW-0489">Methyltransferase</keyword>
<dbReference type="GO" id="GO:0008168">
    <property type="term" value="F:methyltransferase activity"/>
    <property type="evidence" value="ECO:0007669"/>
    <property type="project" value="UniProtKB-KW"/>
</dbReference>
<dbReference type="Gene3D" id="3.40.50.150">
    <property type="entry name" value="Vaccinia Virus protein VP39"/>
    <property type="match status" value="1"/>
</dbReference>
<sequence length="245" mass="26773">MLDTVFDEVAALYDRARPTYPPEVFTDLAALTGLGPGSRVLEVGCGTGKATRPLAELGCSVVAIEPGPRLSALARERLADLPDVVVETSTFEEWDDRGRRFDVLVAASSWHWVDPVAGPRRAAELAGHLALIDNTVVRRPGEPEMYAATADLHERFSPGNPAWGHPPLEDEVLAGPGPWYPLVQWLDGPAFADLLRTQSPYRRLDPAVREPLVDAVAARIREPFPRRYLCSLRVSRLTPPTPAGS</sequence>
<evidence type="ECO:0000256" key="2">
    <source>
        <dbReference type="ARBA" id="ARBA00022679"/>
    </source>
</evidence>
<dbReference type="InterPro" id="IPR029063">
    <property type="entry name" value="SAM-dependent_MTases_sf"/>
</dbReference>
<keyword evidence="2" id="KW-0808">Transferase</keyword>
<dbReference type="GO" id="GO:0032259">
    <property type="term" value="P:methylation"/>
    <property type="evidence" value="ECO:0007669"/>
    <property type="project" value="UniProtKB-KW"/>
</dbReference>
<dbReference type="Pfam" id="PF13649">
    <property type="entry name" value="Methyltransf_25"/>
    <property type="match status" value="1"/>
</dbReference>
<dbReference type="EMBL" id="BOMI01000174">
    <property type="protein sequence ID" value="GID79564.1"/>
    <property type="molecule type" value="Genomic_DNA"/>
</dbReference>
<dbReference type="InterPro" id="IPR051052">
    <property type="entry name" value="Diverse_substrate_MTase"/>
</dbReference>
<feature type="domain" description="Methyltransferase" evidence="3">
    <location>
        <begin position="40"/>
        <end position="126"/>
    </location>
</feature>
<accession>A0ABQ3YHW8</accession>
<dbReference type="PANTHER" id="PTHR44942:SF4">
    <property type="entry name" value="METHYLTRANSFERASE TYPE 11 DOMAIN-CONTAINING PROTEIN"/>
    <property type="match status" value="1"/>
</dbReference>
<evidence type="ECO:0000256" key="1">
    <source>
        <dbReference type="ARBA" id="ARBA00022603"/>
    </source>
</evidence>
<proteinExistence type="predicted"/>